<dbReference type="AlphaFoldDB" id="A0A150XAQ2"/>
<dbReference type="GO" id="GO:0004622">
    <property type="term" value="F:phosphatidylcholine lysophospholipase activity"/>
    <property type="evidence" value="ECO:0007669"/>
    <property type="project" value="TreeGrafter"/>
</dbReference>
<accession>A0A150XAQ2</accession>
<evidence type="ECO:0000313" key="4">
    <source>
        <dbReference type="Proteomes" id="UP000075606"/>
    </source>
</evidence>
<dbReference type="PANTHER" id="PTHR30383">
    <property type="entry name" value="THIOESTERASE 1/PROTEASE 1/LYSOPHOSPHOLIPASE L1"/>
    <property type="match status" value="1"/>
</dbReference>
<keyword evidence="3" id="KW-0378">Hydrolase</keyword>
<dbReference type="STRING" id="333140.AWW68_08135"/>
<sequence>MLIDVKRLQPTLILLSFIMFIQAAQAQDWANLKKYQQQNSQLTPLTQGEKSVVFMGNSITEGWKNIRPEFFEGKPYVNRGISGQTTPQMLIRFTQDVIDLRPEAVVILAGINDIAGNTGPTTQKMITDNIFAMAKLAKAHNIKVLLCSVLPANDFPWRPGLEPAQKVIDLNDELKAFAKEHKITYVDYFSAMVNEQNGLKAELGSDGVHPNTAGYLVMEPILEKALDKTLKR</sequence>
<comment type="caution">
    <text evidence="3">The sequence shown here is derived from an EMBL/GenBank/DDBJ whole genome shotgun (WGS) entry which is preliminary data.</text>
</comment>
<keyword evidence="4" id="KW-1185">Reference proteome</keyword>
<dbReference type="CDD" id="cd04501">
    <property type="entry name" value="SGNH_hydrolase_like_4"/>
    <property type="match status" value="1"/>
</dbReference>
<dbReference type="InterPro" id="IPR013830">
    <property type="entry name" value="SGNH_hydro"/>
</dbReference>
<feature type="signal peptide" evidence="1">
    <location>
        <begin position="1"/>
        <end position="26"/>
    </location>
</feature>
<dbReference type="EMBL" id="LRPC01000012">
    <property type="protein sequence ID" value="KYG75793.1"/>
    <property type="molecule type" value="Genomic_DNA"/>
</dbReference>
<feature type="domain" description="SGNH hydrolase-type esterase" evidence="2">
    <location>
        <begin position="54"/>
        <end position="215"/>
    </location>
</feature>
<evidence type="ECO:0000259" key="2">
    <source>
        <dbReference type="Pfam" id="PF13472"/>
    </source>
</evidence>
<gene>
    <name evidence="3" type="ORF">AWW68_08135</name>
</gene>
<evidence type="ECO:0000256" key="1">
    <source>
        <dbReference type="SAM" id="SignalP"/>
    </source>
</evidence>
<protein>
    <submittedName>
        <fullName evidence="3">Acylhydrolase</fullName>
    </submittedName>
</protein>
<dbReference type="PANTHER" id="PTHR30383:SF5">
    <property type="entry name" value="SGNH HYDROLASE-TYPE ESTERASE DOMAIN-CONTAINING PROTEIN"/>
    <property type="match status" value="1"/>
</dbReference>
<evidence type="ECO:0000313" key="3">
    <source>
        <dbReference type="EMBL" id="KYG75793.1"/>
    </source>
</evidence>
<name>A0A150XAQ2_9BACT</name>
<dbReference type="Proteomes" id="UP000075606">
    <property type="component" value="Unassembled WGS sequence"/>
</dbReference>
<proteinExistence type="predicted"/>
<keyword evidence="1" id="KW-0732">Signal</keyword>
<feature type="chain" id="PRO_5007574464" evidence="1">
    <location>
        <begin position="27"/>
        <end position="232"/>
    </location>
</feature>
<dbReference type="Pfam" id="PF13472">
    <property type="entry name" value="Lipase_GDSL_2"/>
    <property type="match status" value="1"/>
</dbReference>
<dbReference type="InterPro" id="IPR051532">
    <property type="entry name" value="Ester_Hydrolysis_Enzymes"/>
</dbReference>
<dbReference type="InterPro" id="IPR036514">
    <property type="entry name" value="SGNH_hydro_sf"/>
</dbReference>
<dbReference type="Gene3D" id="3.40.50.1110">
    <property type="entry name" value="SGNH hydrolase"/>
    <property type="match status" value="1"/>
</dbReference>
<reference evidence="3 4" key="1">
    <citation type="submission" date="2016-01" db="EMBL/GenBank/DDBJ databases">
        <title>Genome sequencing of Roseivirga spongicola UST030701-084.</title>
        <authorList>
            <person name="Selvaratnam C."/>
            <person name="Thevarajoo S."/>
            <person name="Goh K.M."/>
            <person name="Ee R."/>
            <person name="Chan K.-G."/>
            <person name="Chong C.S."/>
        </authorList>
    </citation>
    <scope>NUCLEOTIDE SEQUENCE [LARGE SCALE GENOMIC DNA]</scope>
    <source>
        <strain evidence="3 4">UST030701-084</strain>
    </source>
</reference>
<organism evidence="3 4">
    <name type="scientific">Roseivirga spongicola</name>
    <dbReference type="NCBI Taxonomy" id="333140"/>
    <lineage>
        <taxon>Bacteria</taxon>
        <taxon>Pseudomonadati</taxon>
        <taxon>Bacteroidota</taxon>
        <taxon>Cytophagia</taxon>
        <taxon>Cytophagales</taxon>
        <taxon>Roseivirgaceae</taxon>
        <taxon>Roseivirga</taxon>
    </lineage>
</organism>
<dbReference type="SUPFAM" id="SSF52266">
    <property type="entry name" value="SGNH hydrolase"/>
    <property type="match status" value="1"/>
</dbReference>